<dbReference type="Proteomes" id="UP000005713">
    <property type="component" value="Unassembled WGS sequence"/>
</dbReference>
<feature type="domain" description="DUF1468" evidence="2">
    <location>
        <begin position="24"/>
        <end position="165"/>
    </location>
</feature>
<accession>A3K6S1</accession>
<feature type="transmembrane region" description="Helical" evidence="1">
    <location>
        <begin position="99"/>
        <end position="132"/>
    </location>
</feature>
<evidence type="ECO:0000313" key="3">
    <source>
        <dbReference type="EMBL" id="EBA07048.1"/>
    </source>
</evidence>
<reference evidence="3 4" key="1">
    <citation type="submission" date="2006-06" db="EMBL/GenBank/DDBJ databases">
        <authorList>
            <person name="Moran M.A."/>
            <person name="Ferriera S."/>
            <person name="Johnson J."/>
            <person name="Kravitz S."/>
            <person name="Beeson K."/>
            <person name="Sutton G."/>
            <person name="Rogers Y.-H."/>
            <person name="Friedman R."/>
            <person name="Frazier M."/>
            <person name="Venter J.C."/>
        </authorList>
    </citation>
    <scope>NUCLEOTIDE SEQUENCE [LARGE SCALE GENOMIC DNA]</scope>
    <source>
        <strain evidence="3 4">E-37</strain>
    </source>
</reference>
<evidence type="ECO:0000313" key="4">
    <source>
        <dbReference type="Proteomes" id="UP000005713"/>
    </source>
</evidence>
<feature type="transmembrane region" description="Helical" evidence="1">
    <location>
        <begin position="55"/>
        <end position="78"/>
    </location>
</feature>
<dbReference type="OrthoDB" id="6183775at2"/>
<name>A3K6S1_SAGS3</name>
<comment type="caution">
    <text evidence="3">The sequence shown here is derived from an EMBL/GenBank/DDBJ whole genome shotgun (WGS) entry which is preliminary data.</text>
</comment>
<dbReference type="InterPro" id="IPR009936">
    <property type="entry name" value="DUF1468"/>
</dbReference>
<proteinExistence type="predicted"/>
<keyword evidence="1" id="KW-1133">Transmembrane helix</keyword>
<dbReference type="EMBL" id="AAYA01000011">
    <property type="protein sequence ID" value="EBA07048.1"/>
    <property type="molecule type" value="Genomic_DNA"/>
</dbReference>
<feature type="transmembrane region" description="Helical" evidence="1">
    <location>
        <begin position="18"/>
        <end position="40"/>
    </location>
</feature>
<keyword evidence="1" id="KW-0812">Transmembrane</keyword>
<sequence length="173" mass="18714">MSDTSHQSDARKGRRREIVFAALTLIAAALFAAIVIPAGVTTPGSVKHLPLSPAFLPYVLTGAIALFALVHLLEALFAPHVPDDDATPPDLHAHWKLRLLVLCVLLLIYLLVPETLGMLLTSIVVTVVLMAMGGERRPLVLLGVGITVPLLIYLFFVHVAQVPMPAGIFEDWM</sequence>
<dbReference type="Pfam" id="PF07331">
    <property type="entry name" value="TctB"/>
    <property type="match status" value="1"/>
</dbReference>
<gene>
    <name evidence="3" type="ORF">SSE37_12661</name>
</gene>
<feature type="transmembrane region" description="Helical" evidence="1">
    <location>
        <begin position="138"/>
        <end position="156"/>
    </location>
</feature>
<protein>
    <recommendedName>
        <fullName evidence="2">DUF1468 domain-containing protein</fullName>
    </recommendedName>
</protein>
<dbReference type="RefSeq" id="WP_005861154.1">
    <property type="nucleotide sequence ID" value="NZ_AAYA01000011.1"/>
</dbReference>
<dbReference type="eggNOG" id="ENOG5031U33">
    <property type="taxonomic scope" value="Bacteria"/>
</dbReference>
<keyword evidence="4" id="KW-1185">Reference proteome</keyword>
<keyword evidence="1" id="KW-0472">Membrane</keyword>
<evidence type="ECO:0000259" key="2">
    <source>
        <dbReference type="Pfam" id="PF07331"/>
    </source>
</evidence>
<dbReference type="AlphaFoldDB" id="A3K6S1"/>
<organism evidence="3 4">
    <name type="scientific">Sagittula stellata (strain ATCC 700073 / DSM 11524 / E-37)</name>
    <dbReference type="NCBI Taxonomy" id="388399"/>
    <lineage>
        <taxon>Bacteria</taxon>
        <taxon>Pseudomonadati</taxon>
        <taxon>Pseudomonadota</taxon>
        <taxon>Alphaproteobacteria</taxon>
        <taxon>Rhodobacterales</taxon>
        <taxon>Roseobacteraceae</taxon>
        <taxon>Sagittula</taxon>
    </lineage>
</organism>
<evidence type="ECO:0000256" key="1">
    <source>
        <dbReference type="SAM" id="Phobius"/>
    </source>
</evidence>